<protein>
    <recommendedName>
        <fullName evidence="1">NACHT domain-containing protein</fullName>
    </recommendedName>
</protein>
<proteinExistence type="predicted"/>
<gene>
    <name evidence="2" type="ORF">DPMN_156866</name>
</gene>
<feature type="domain" description="NACHT" evidence="1">
    <location>
        <begin position="60"/>
        <end position="174"/>
    </location>
</feature>
<dbReference type="AlphaFoldDB" id="A0A9D4J957"/>
<name>A0A9D4J957_DREPO</name>
<dbReference type="PANTHER" id="PTHR46312">
    <property type="entry name" value="NACHT DOMAIN-CONTAINING PROTEIN"/>
    <property type="match status" value="1"/>
</dbReference>
<organism evidence="2 3">
    <name type="scientific">Dreissena polymorpha</name>
    <name type="common">Zebra mussel</name>
    <name type="synonym">Mytilus polymorpha</name>
    <dbReference type="NCBI Taxonomy" id="45954"/>
    <lineage>
        <taxon>Eukaryota</taxon>
        <taxon>Metazoa</taxon>
        <taxon>Spiralia</taxon>
        <taxon>Lophotrochozoa</taxon>
        <taxon>Mollusca</taxon>
        <taxon>Bivalvia</taxon>
        <taxon>Autobranchia</taxon>
        <taxon>Heteroconchia</taxon>
        <taxon>Euheterodonta</taxon>
        <taxon>Imparidentia</taxon>
        <taxon>Neoheterodontei</taxon>
        <taxon>Myida</taxon>
        <taxon>Dreissenoidea</taxon>
        <taxon>Dreissenidae</taxon>
        <taxon>Dreissena</taxon>
    </lineage>
</organism>
<evidence type="ECO:0000313" key="3">
    <source>
        <dbReference type="Proteomes" id="UP000828390"/>
    </source>
</evidence>
<reference evidence="2" key="1">
    <citation type="journal article" date="2019" name="bioRxiv">
        <title>The Genome of the Zebra Mussel, Dreissena polymorpha: A Resource for Invasive Species Research.</title>
        <authorList>
            <person name="McCartney M.A."/>
            <person name="Auch B."/>
            <person name="Kono T."/>
            <person name="Mallez S."/>
            <person name="Zhang Y."/>
            <person name="Obille A."/>
            <person name="Becker A."/>
            <person name="Abrahante J.E."/>
            <person name="Garbe J."/>
            <person name="Badalamenti J.P."/>
            <person name="Herman A."/>
            <person name="Mangelson H."/>
            <person name="Liachko I."/>
            <person name="Sullivan S."/>
            <person name="Sone E.D."/>
            <person name="Koren S."/>
            <person name="Silverstein K.A.T."/>
            <person name="Beckman K.B."/>
            <person name="Gohl D.M."/>
        </authorList>
    </citation>
    <scope>NUCLEOTIDE SEQUENCE</scope>
    <source>
        <strain evidence="2">Duluth1</strain>
        <tissue evidence="2">Whole animal</tissue>
    </source>
</reference>
<dbReference type="Pfam" id="PF05729">
    <property type="entry name" value="NACHT"/>
    <property type="match status" value="1"/>
</dbReference>
<dbReference type="InterPro" id="IPR027417">
    <property type="entry name" value="P-loop_NTPase"/>
</dbReference>
<evidence type="ECO:0000259" key="1">
    <source>
        <dbReference type="Pfam" id="PF05729"/>
    </source>
</evidence>
<dbReference type="Gene3D" id="3.40.50.300">
    <property type="entry name" value="P-loop containing nucleotide triphosphate hydrolases"/>
    <property type="match status" value="1"/>
</dbReference>
<dbReference type="EMBL" id="JAIWYP010000007">
    <property type="protein sequence ID" value="KAH3803165.1"/>
    <property type="molecule type" value="Genomic_DNA"/>
</dbReference>
<dbReference type="InterPro" id="IPR007111">
    <property type="entry name" value="NACHT_NTPase"/>
</dbReference>
<comment type="caution">
    <text evidence="2">The sequence shown here is derived from an EMBL/GenBank/DDBJ whole genome shotgun (WGS) entry which is preliminary data.</text>
</comment>
<dbReference type="PANTHER" id="PTHR46312:SF2">
    <property type="entry name" value="NUCLEOTIDE-BINDING OLIGOMERIZATION DOMAIN-CONTAINING PROTEIN 2-LIKE"/>
    <property type="match status" value="1"/>
</dbReference>
<keyword evidence="3" id="KW-1185">Reference proteome</keyword>
<sequence>MKMLPVSPIWYGREKSIMDIFVPIQFHRVAIEKIGSRRDTEQKVETYKDMFYKDTTLSDRVSIQGDPGMGKTTFLAKLVLDWCGSDSSKVSKTSSNFRDVETLQNFRFVFYIKFRDSIGQSKVVDMIKTQIIDEIYFNEMQQTEAYNLLGSIMERETCLASIDGLNEWTDHTNENPIPKMYTLSKKCVVLITFNNDHGKWLISVSKILKSEHL</sequence>
<evidence type="ECO:0000313" key="2">
    <source>
        <dbReference type="EMBL" id="KAH3803165.1"/>
    </source>
</evidence>
<dbReference type="SUPFAM" id="SSF52540">
    <property type="entry name" value="P-loop containing nucleoside triphosphate hydrolases"/>
    <property type="match status" value="1"/>
</dbReference>
<accession>A0A9D4J957</accession>
<reference evidence="2" key="2">
    <citation type="submission" date="2020-11" db="EMBL/GenBank/DDBJ databases">
        <authorList>
            <person name="McCartney M.A."/>
            <person name="Auch B."/>
            <person name="Kono T."/>
            <person name="Mallez S."/>
            <person name="Becker A."/>
            <person name="Gohl D.M."/>
            <person name="Silverstein K.A.T."/>
            <person name="Koren S."/>
            <person name="Bechman K.B."/>
            <person name="Herman A."/>
            <person name="Abrahante J.E."/>
            <person name="Garbe J."/>
        </authorList>
    </citation>
    <scope>NUCLEOTIDE SEQUENCE</scope>
    <source>
        <strain evidence="2">Duluth1</strain>
        <tissue evidence="2">Whole animal</tissue>
    </source>
</reference>
<dbReference type="Proteomes" id="UP000828390">
    <property type="component" value="Unassembled WGS sequence"/>
</dbReference>